<dbReference type="AlphaFoldDB" id="A0A2S9JBM1"/>
<feature type="signal peptide" evidence="2">
    <location>
        <begin position="1"/>
        <end position="19"/>
    </location>
</feature>
<name>A0A2S9JBM1_9HYPH</name>
<evidence type="ECO:0000256" key="1">
    <source>
        <dbReference type="SAM" id="MobiDB-lite"/>
    </source>
</evidence>
<keyword evidence="4" id="KW-1185">Reference proteome</keyword>
<keyword evidence="2" id="KW-0732">Signal</keyword>
<comment type="caution">
    <text evidence="3">The sequence shown here is derived from an EMBL/GenBank/DDBJ whole genome shotgun (WGS) entry which is preliminary data.</text>
</comment>
<evidence type="ECO:0000256" key="2">
    <source>
        <dbReference type="SAM" id="SignalP"/>
    </source>
</evidence>
<dbReference type="RefSeq" id="WP_105737202.1">
    <property type="nucleotide sequence ID" value="NZ_PVBT01000008.1"/>
</dbReference>
<proteinExistence type="predicted"/>
<feature type="region of interest" description="Disordered" evidence="1">
    <location>
        <begin position="26"/>
        <end position="46"/>
    </location>
</feature>
<accession>A0A2S9JBM1</accession>
<evidence type="ECO:0000313" key="3">
    <source>
        <dbReference type="EMBL" id="PRD50219.1"/>
    </source>
</evidence>
<protein>
    <recommendedName>
        <fullName evidence="5">BA14K family protein</fullName>
    </recommendedName>
</protein>
<dbReference type="Proteomes" id="UP000238563">
    <property type="component" value="Unassembled WGS sequence"/>
</dbReference>
<sequence>MKSLILATAIALTSLMAFNAPSEAAPLSVPPAQTASPAGTTGSLIQNVDYRPGYRRHHRRWNRHCFVRTERHRVHGRIIVRKVRVCR</sequence>
<dbReference type="OrthoDB" id="9870937at2"/>
<dbReference type="EMBL" id="PVBT01000008">
    <property type="protein sequence ID" value="PRD50219.1"/>
    <property type="molecule type" value="Genomic_DNA"/>
</dbReference>
<evidence type="ECO:0008006" key="5">
    <source>
        <dbReference type="Google" id="ProtNLM"/>
    </source>
</evidence>
<feature type="chain" id="PRO_5015524251" description="BA14K family protein" evidence="2">
    <location>
        <begin position="20"/>
        <end position="87"/>
    </location>
</feature>
<feature type="compositionally biased region" description="Polar residues" evidence="1">
    <location>
        <begin position="31"/>
        <end position="46"/>
    </location>
</feature>
<organism evidence="3 4">
    <name type="scientific">Phyllobacterium myrsinacearum</name>
    <dbReference type="NCBI Taxonomy" id="28101"/>
    <lineage>
        <taxon>Bacteria</taxon>
        <taxon>Pseudomonadati</taxon>
        <taxon>Pseudomonadota</taxon>
        <taxon>Alphaproteobacteria</taxon>
        <taxon>Hyphomicrobiales</taxon>
        <taxon>Phyllobacteriaceae</taxon>
        <taxon>Phyllobacterium</taxon>
    </lineage>
</organism>
<gene>
    <name evidence="3" type="ORF">C5750_23180</name>
</gene>
<evidence type="ECO:0000313" key="4">
    <source>
        <dbReference type="Proteomes" id="UP000238563"/>
    </source>
</evidence>
<reference evidence="3 4" key="1">
    <citation type="submission" date="2018-02" db="EMBL/GenBank/DDBJ databases">
        <title>The draft genome of Phyllobacterium myrsinacearum DSM5892.</title>
        <authorList>
            <person name="Li L."/>
            <person name="Liu L."/>
            <person name="Zhang X."/>
            <person name="Wang T."/>
        </authorList>
    </citation>
    <scope>NUCLEOTIDE SEQUENCE [LARGE SCALE GENOMIC DNA]</scope>
    <source>
        <strain evidence="3 4">DSM 5892</strain>
    </source>
</reference>